<dbReference type="NCBIfam" id="TIGR00364">
    <property type="entry name" value="7-cyano-7-deazaguanine synthase QueC"/>
    <property type="match status" value="1"/>
</dbReference>
<comment type="similarity">
    <text evidence="8 11">Belongs to the QueC family.</text>
</comment>
<dbReference type="EMBL" id="CP015519">
    <property type="protein sequence ID" value="APG27975.1"/>
    <property type="molecule type" value="Genomic_DNA"/>
</dbReference>
<dbReference type="PANTHER" id="PTHR42914">
    <property type="entry name" value="7-CYANO-7-DEAZAGUANINE SYNTHASE"/>
    <property type="match status" value="1"/>
</dbReference>
<dbReference type="STRING" id="1842532.A7E78_09075"/>
<dbReference type="GO" id="GO:0016879">
    <property type="term" value="F:ligase activity, forming carbon-nitrogen bonds"/>
    <property type="evidence" value="ECO:0007669"/>
    <property type="project" value="UniProtKB-UniRule"/>
</dbReference>
<comment type="cofactor">
    <cofactor evidence="11">
        <name>Zn(2+)</name>
        <dbReference type="ChEBI" id="CHEBI:29105"/>
    </cofactor>
    <text evidence="11">Binds 1 zinc ion per subunit.</text>
</comment>
<accession>A0A1L3GPZ3</accession>
<feature type="binding site" evidence="11">
    <location>
        <position position="202"/>
    </location>
    <ligand>
        <name>Zn(2+)</name>
        <dbReference type="ChEBI" id="CHEBI:29105"/>
    </ligand>
</feature>
<evidence type="ECO:0000256" key="1">
    <source>
        <dbReference type="ARBA" id="ARBA00005061"/>
    </source>
</evidence>
<dbReference type="OrthoDB" id="9789567at2"/>
<evidence type="ECO:0000256" key="5">
    <source>
        <dbReference type="ARBA" id="ARBA00022785"/>
    </source>
</evidence>
<feature type="binding site" evidence="11">
    <location>
        <position position="199"/>
    </location>
    <ligand>
        <name>Zn(2+)</name>
        <dbReference type="ChEBI" id="CHEBI:29105"/>
    </ligand>
</feature>
<evidence type="ECO:0000256" key="11">
    <source>
        <dbReference type="HAMAP-Rule" id="MF_01633"/>
    </source>
</evidence>
<name>A0A1L3GPZ3_9BACT</name>
<dbReference type="PIRSF" id="PIRSF006293">
    <property type="entry name" value="ExsB"/>
    <property type="match status" value="1"/>
</dbReference>
<feature type="binding site" evidence="11">
    <location>
        <begin position="9"/>
        <end position="19"/>
    </location>
    <ligand>
        <name>ATP</name>
        <dbReference type="ChEBI" id="CHEBI:30616"/>
    </ligand>
</feature>
<dbReference type="CDD" id="cd01995">
    <property type="entry name" value="QueC-like"/>
    <property type="match status" value="1"/>
</dbReference>
<dbReference type="InterPro" id="IPR014729">
    <property type="entry name" value="Rossmann-like_a/b/a_fold"/>
</dbReference>
<evidence type="ECO:0000256" key="7">
    <source>
        <dbReference type="ARBA" id="ARBA00022840"/>
    </source>
</evidence>
<dbReference type="GO" id="GO:0008616">
    <property type="term" value="P:tRNA queuosine(34) biosynthetic process"/>
    <property type="evidence" value="ECO:0007669"/>
    <property type="project" value="UniProtKB-UniRule"/>
</dbReference>
<keyword evidence="4 11" id="KW-0547">Nucleotide-binding</keyword>
<keyword evidence="3 11" id="KW-0479">Metal-binding</keyword>
<evidence type="ECO:0000256" key="4">
    <source>
        <dbReference type="ARBA" id="ARBA00022741"/>
    </source>
</evidence>
<reference evidence="12 13" key="1">
    <citation type="journal article" date="2017" name="Genome Announc.">
        <title>Complete Genome Sequences of Two Acetylene-Fermenting Pelobacter acetylenicus Strains.</title>
        <authorList>
            <person name="Sutton J.M."/>
            <person name="Baesman S.M."/>
            <person name="Fierst J.L."/>
            <person name="Poret-Peterson A.T."/>
            <person name="Oremland R.S."/>
            <person name="Dunlap D.S."/>
            <person name="Akob D.M."/>
        </authorList>
    </citation>
    <scope>NUCLEOTIDE SEQUENCE [LARGE SCALE GENOMIC DNA]</scope>
    <source>
        <strain evidence="12 13">SFB93</strain>
    </source>
</reference>
<dbReference type="RefSeq" id="WP_072283938.1">
    <property type="nucleotide sequence ID" value="NZ_CP015519.1"/>
</dbReference>
<dbReference type="EC" id="6.3.4.20" evidence="9 11"/>
<comment type="function">
    <text evidence="11">Catalyzes the ATP-dependent conversion of 7-carboxy-7-deazaguanine (CDG) to 7-cyano-7-deazaguanine (preQ(0)).</text>
</comment>
<dbReference type="SUPFAM" id="SSF52402">
    <property type="entry name" value="Adenine nucleotide alpha hydrolases-like"/>
    <property type="match status" value="1"/>
</dbReference>
<dbReference type="HAMAP" id="MF_01633">
    <property type="entry name" value="QueC"/>
    <property type="match status" value="1"/>
</dbReference>
<evidence type="ECO:0000256" key="10">
    <source>
        <dbReference type="ARBA" id="ARBA00047890"/>
    </source>
</evidence>
<keyword evidence="2 11" id="KW-0436">Ligase</keyword>
<evidence type="ECO:0000256" key="9">
    <source>
        <dbReference type="ARBA" id="ARBA00039149"/>
    </source>
</evidence>
<gene>
    <name evidence="11" type="primary">queC</name>
    <name evidence="12" type="ORF">A7E78_09075</name>
</gene>
<protein>
    <recommendedName>
        <fullName evidence="9 11">7-cyano-7-deazaguanine synthase</fullName>
        <ecNumber evidence="9 11">6.3.4.20</ecNumber>
    </recommendedName>
    <alternativeName>
        <fullName evidence="11">7-cyano-7-carbaguanine synthase</fullName>
    </alternativeName>
    <alternativeName>
        <fullName evidence="11">PreQ(0) synthase</fullName>
    </alternativeName>
    <alternativeName>
        <fullName evidence="11">Queuosine biosynthesis protein QueC</fullName>
    </alternativeName>
</protein>
<sequence>MSKKAIILYSGGLDSTTCLAIAQSEGFAPYTMSFDYGQRHTVELAKAAQYAPQLGAVEHQLVNIDLRRIGGSALTSDLDVPKNIVDDGIPVTYVPARNTIFLSFALAWAEVLGAFDIFIGVNALDYSGYPDCRPEYIAAYETMANLATKAGVEGEGRYRIHTPLIDLTKAEIIRRGLDLGVDYALTHSCYDPTPDGQACGACDSCRLRLKGFREAGIEDPVPYVQKEQ</sequence>
<dbReference type="FunFam" id="3.40.50.620:FF:000131">
    <property type="entry name" value="7-cyano-7-deazaguanine synthase"/>
    <property type="match status" value="1"/>
</dbReference>
<dbReference type="AlphaFoldDB" id="A0A1L3GPZ3"/>
<dbReference type="PANTHER" id="PTHR42914:SF1">
    <property type="entry name" value="7-CYANO-7-DEAZAGUANINE SYNTHASE"/>
    <property type="match status" value="1"/>
</dbReference>
<dbReference type="Gene3D" id="3.40.50.620">
    <property type="entry name" value="HUPs"/>
    <property type="match status" value="1"/>
</dbReference>
<dbReference type="GO" id="GO:0005524">
    <property type="term" value="F:ATP binding"/>
    <property type="evidence" value="ECO:0007669"/>
    <property type="project" value="UniProtKB-UniRule"/>
</dbReference>
<evidence type="ECO:0000313" key="12">
    <source>
        <dbReference type="EMBL" id="APG27975.1"/>
    </source>
</evidence>
<comment type="catalytic activity">
    <reaction evidence="10 11">
        <text>7-carboxy-7-carbaguanine + NH4(+) + 2 ATP = 7-cyano-7-carbaguanine + 2 AMP + 2 diphosphate + 2 H(+)</text>
        <dbReference type="Rhea" id="RHEA:27982"/>
        <dbReference type="ChEBI" id="CHEBI:15378"/>
        <dbReference type="ChEBI" id="CHEBI:28938"/>
        <dbReference type="ChEBI" id="CHEBI:30616"/>
        <dbReference type="ChEBI" id="CHEBI:33019"/>
        <dbReference type="ChEBI" id="CHEBI:45075"/>
        <dbReference type="ChEBI" id="CHEBI:61036"/>
        <dbReference type="ChEBI" id="CHEBI:456215"/>
        <dbReference type="EC" id="6.3.4.20"/>
    </reaction>
</comment>
<evidence type="ECO:0000313" key="13">
    <source>
        <dbReference type="Proteomes" id="UP000182517"/>
    </source>
</evidence>
<keyword evidence="13" id="KW-1185">Reference proteome</keyword>
<dbReference type="KEGG" id="pef:A7E78_09075"/>
<feature type="binding site" evidence="11">
    <location>
        <position position="205"/>
    </location>
    <ligand>
        <name>Zn(2+)</name>
        <dbReference type="ChEBI" id="CHEBI:29105"/>
    </ligand>
</feature>
<evidence type="ECO:0000256" key="2">
    <source>
        <dbReference type="ARBA" id="ARBA00022598"/>
    </source>
</evidence>
<dbReference type="GO" id="GO:0008270">
    <property type="term" value="F:zinc ion binding"/>
    <property type="evidence" value="ECO:0007669"/>
    <property type="project" value="UniProtKB-UniRule"/>
</dbReference>
<dbReference type="Pfam" id="PF06508">
    <property type="entry name" value="QueC"/>
    <property type="match status" value="1"/>
</dbReference>
<organism evidence="12 13">
    <name type="scientific">Syntrophotalea acetylenivorans</name>
    <dbReference type="NCBI Taxonomy" id="1842532"/>
    <lineage>
        <taxon>Bacteria</taxon>
        <taxon>Pseudomonadati</taxon>
        <taxon>Thermodesulfobacteriota</taxon>
        <taxon>Desulfuromonadia</taxon>
        <taxon>Desulfuromonadales</taxon>
        <taxon>Syntrophotaleaceae</taxon>
        <taxon>Syntrophotalea</taxon>
    </lineage>
</organism>
<keyword evidence="5 11" id="KW-0671">Queuosine biosynthesis</keyword>
<evidence type="ECO:0000256" key="8">
    <source>
        <dbReference type="ARBA" id="ARBA00037993"/>
    </source>
</evidence>
<proteinExistence type="inferred from homology"/>
<dbReference type="UniPathway" id="UPA00391"/>
<evidence type="ECO:0000256" key="6">
    <source>
        <dbReference type="ARBA" id="ARBA00022833"/>
    </source>
</evidence>
<keyword evidence="7 11" id="KW-0067">ATP-binding</keyword>
<evidence type="ECO:0000256" key="3">
    <source>
        <dbReference type="ARBA" id="ARBA00022723"/>
    </source>
</evidence>
<comment type="pathway">
    <text evidence="1 11">Purine metabolism; 7-cyano-7-deazaguanine biosynthesis.</text>
</comment>
<feature type="binding site" evidence="11">
    <location>
        <position position="189"/>
    </location>
    <ligand>
        <name>Zn(2+)</name>
        <dbReference type="ChEBI" id="CHEBI:29105"/>
    </ligand>
</feature>
<keyword evidence="6 11" id="KW-0862">Zinc</keyword>
<dbReference type="InterPro" id="IPR018317">
    <property type="entry name" value="QueC"/>
</dbReference>
<dbReference type="Proteomes" id="UP000182517">
    <property type="component" value="Chromosome"/>
</dbReference>